<evidence type="ECO:0000256" key="2">
    <source>
        <dbReference type="ARBA" id="ARBA00022927"/>
    </source>
</evidence>
<dbReference type="GO" id="GO:0000045">
    <property type="term" value="P:autophagosome assembly"/>
    <property type="evidence" value="ECO:0007669"/>
    <property type="project" value="InterPro"/>
</dbReference>
<dbReference type="InterPro" id="IPR000727">
    <property type="entry name" value="T_SNARE_dom"/>
</dbReference>
<accession>A0A8X6L4L6</accession>
<dbReference type="GO" id="GO:1990316">
    <property type="term" value="C:Atg1/ULK1 kinase complex"/>
    <property type="evidence" value="ECO:0007669"/>
    <property type="project" value="TreeGrafter"/>
</dbReference>
<dbReference type="Gene3D" id="3.10.20.90">
    <property type="entry name" value="Phosphatidylinositol 3-kinase Catalytic Subunit, Chain A, domain 1"/>
    <property type="match status" value="1"/>
</dbReference>
<dbReference type="PANTHER" id="PTHR13222:SF1">
    <property type="entry name" value="RB1-INDUCIBLE COILED-COIL PROTEIN 1"/>
    <property type="match status" value="1"/>
</dbReference>
<dbReference type="GO" id="GO:0060090">
    <property type="term" value="F:molecular adaptor activity"/>
    <property type="evidence" value="ECO:0007669"/>
    <property type="project" value="TreeGrafter"/>
</dbReference>
<keyword evidence="3" id="KW-0072">Autophagy</keyword>
<evidence type="ECO:0000313" key="8">
    <source>
        <dbReference type="EMBL" id="GFQ96289.1"/>
    </source>
</evidence>
<dbReference type="GO" id="GO:0034727">
    <property type="term" value="P:piecemeal microautophagy of the nucleus"/>
    <property type="evidence" value="ECO:0007669"/>
    <property type="project" value="TreeGrafter"/>
</dbReference>
<dbReference type="CDD" id="cd17060">
    <property type="entry name" value="Ubl_RB1CC1"/>
    <property type="match status" value="1"/>
</dbReference>
<dbReference type="SUPFAM" id="SSF54236">
    <property type="entry name" value="Ubiquitin-like"/>
    <property type="match status" value="1"/>
</dbReference>
<evidence type="ECO:0000256" key="5">
    <source>
        <dbReference type="SAM" id="Coils"/>
    </source>
</evidence>
<keyword evidence="9" id="KW-1185">Reference proteome</keyword>
<dbReference type="InterPro" id="IPR045326">
    <property type="entry name" value="ATG17-like_dom"/>
</dbReference>
<feature type="coiled-coil region" evidence="5">
    <location>
        <begin position="1146"/>
        <end position="1225"/>
    </location>
</feature>
<feature type="compositionally biased region" description="Low complexity" evidence="6">
    <location>
        <begin position="1442"/>
        <end position="1456"/>
    </location>
</feature>
<dbReference type="GO" id="GO:0019901">
    <property type="term" value="F:protein kinase binding"/>
    <property type="evidence" value="ECO:0007669"/>
    <property type="project" value="TreeGrafter"/>
</dbReference>
<dbReference type="PANTHER" id="PTHR13222">
    <property type="entry name" value="RB1-INDUCIBLE COILED-COIL"/>
    <property type="match status" value="1"/>
</dbReference>
<dbReference type="Pfam" id="PF04108">
    <property type="entry name" value="ATG17_like"/>
    <property type="match status" value="1"/>
</dbReference>
<evidence type="ECO:0000256" key="6">
    <source>
        <dbReference type="SAM" id="MobiDB-lite"/>
    </source>
</evidence>
<dbReference type="GO" id="GO:0000422">
    <property type="term" value="P:autophagy of mitochondrion"/>
    <property type="evidence" value="ECO:0007669"/>
    <property type="project" value="TreeGrafter"/>
</dbReference>
<gene>
    <name evidence="8" type="primary">RB1CC1</name>
    <name evidence="8" type="ORF">TNCT_213101</name>
</gene>
<comment type="caution">
    <text evidence="8">The sequence shown here is derived from an EMBL/GenBank/DDBJ whole genome shotgun (WGS) entry which is preliminary data.</text>
</comment>
<keyword evidence="2" id="KW-0653">Protein transport</keyword>
<evidence type="ECO:0000313" key="9">
    <source>
        <dbReference type="Proteomes" id="UP000887116"/>
    </source>
</evidence>
<feature type="domain" description="T-SNARE coiled-coil homology" evidence="7">
    <location>
        <begin position="943"/>
        <end position="986"/>
    </location>
</feature>
<keyword evidence="1" id="KW-0813">Transport</keyword>
<feature type="region of interest" description="Disordered" evidence="6">
    <location>
        <begin position="1440"/>
        <end position="1474"/>
    </location>
</feature>
<evidence type="ECO:0000259" key="7">
    <source>
        <dbReference type="PROSITE" id="PS50192"/>
    </source>
</evidence>
<dbReference type="GO" id="GO:0034517">
    <property type="term" value="P:ribophagy"/>
    <property type="evidence" value="ECO:0007669"/>
    <property type="project" value="TreeGrafter"/>
</dbReference>
<dbReference type="EMBL" id="BMAO01004696">
    <property type="protein sequence ID" value="GFQ96289.1"/>
    <property type="molecule type" value="Genomic_DNA"/>
</dbReference>
<proteinExistence type="predicted"/>
<evidence type="ECO:0000256" key="4">
    <source>
        <dbReference type="ARBA" id="ARBA00023054"/>
    </source>
</evidence>
<dbReference type="GO" id="GO:0061709">
    <property type="term" value="P:reticulophagy"/>
    <property type="evidence" value="ECO:0007669"/>
    <property type="project" value="TreeGrafter"/>
</dbReference>
<protein>
    <submittedName>
        <fullName evidence="8">RB1-inducible coiled-coil protein 1</fullName>
    </submittedName>
</protein>
<evidence type="ECO:0000256" key="1">
    <source>
        <dbReference type="ARBA" id="ARBA00022448"/>
    </source>
</evidence>
<name>A0A8X6L4L6_TRICU</name>
<feature type="coiled-coil region" evidence="5">
    <location>
        <begin position="852"/>
        <end position="1076"/>
    </location>
</feature>
<dbReference type="InterPro" id="IPR029071">
    <property type="entry name" value="Ubiquitin-like_domsf"/>
</dbReference>
<dbReference type="GO" id="GO:0034045">
    <property type="term" value="C:phagophore assembly site membrane"/>
    <property type="evidence" value="ECO:0007669"/>
    <property type="project" value="TreeGrafter"/>
</dbReference>
<evidence type="ECO:0000256" key="3">
    <source>
        <dbReference type="ARBA" id="ARBA00023006"/>
    </source>
</evidence>
<dbReference type="OrthoDB" id="6435430at2759"/>
<feature type="coiled-coil region" evidence="5">
    <location>
        <begin position="762"/>
        <end position="793"/>
    </location>
</feature>
<organism evidence="8 9">
    <name type="scientific">Trichonephila clavata</name>
    <name type="common">Joro spider</name>
    <name type="synonym">Nephila clavata</name>
    <dbReference type="NCBI Taxonomy" id="2740835"/>
    <lineage>
        <taxon>Eukaryota</taxon>
        <taxon>Metazoa</taxon>
        <taxon>Ecdysozoa</taxon>
        <taxon>Arthropoda</taxon>
        <taxon>Chelicerata</taxon>
        <taxon>Arachnida</taxon>
        <taxon>Araneae</taxon>
        <taxon>Araneomorphae</taxon>
        <taxon>Entelegynae</taxon>
        <taxon>Araneoidea</taxon>
        <taxon>Nephilidae</taxon>
        <taxon>Trichonephila</taxon>
    </lineage>
</organism>
<reference evidence="8" key="1">
    <citation type="submission" date="2020-07" db="EMBL/GenBank/DDBJ databases">
        <title>Multicomponent nature underlies the extraordinary mechanical properties of spider dragline silk.</title>
        <authorList>
            <person name="Kono N."/>
            <person name="Nakamura H."/>
            <person name="Mori M."/>
            <person name="Yoshida Y."/>
            <person name="Ohtoshi R."/>
            <person name="Malay A.D."/>
            <person name="Moran D.A.P."/>
            <person name="Tomita M."/>
            <person name="Numata K."/>
            <person name="Arakawa K."/>
        </authorList>
    </citation>
    <scope>NUCLEOTIDE SEQUENCE</scope>
</reference>
<dbReference type="Proteomes" id="UP000887116">
    <property type="component" value="Unassembled WGS sequence"/>
</dbReference>
<dbReference type="GO" id="GO:0015031">
    <property type="term" value="P:protein transport"/>
    <property type="evidence" value="ECO:0007669"/>
    <property type="project" value="UniProtKB-KW"/>
</dbReference>
<feature type="region of interest" description="Disordered" evidence="6">
    <location>
        <begin position="611"/>
        <end position="632"/>
    </location>
</feature>
<keyword evidence="4 5" id="KW-0175">Coiled coil</keyword>
<dbReference type="PROSITE" id="PS50192">
    <property type="entry name" value="T_SNARE"/>
    <property type="match status" value="1"/>
</dbReference>
<dbReference type="InterPro" id="IPR019460">
    <property type="entry name" value="Atg11_C"/>
</dbReference>
<dbReference type="InterPro" id="IPR040040">
    <property type="entry name" value="ATG11"/>
</dbReference>
<dbReference type="Pfam" id="PF10377">
    <property type="entry name" value="ATG11"/>
    <property type="match status" value="1"/>
</dbReference>
<sequence length="1474" mass="167489">MMYSHSTDKDMSLYVFIVSTGTTLKFSVEFAVKKVLELKNAIAERKNIPVADQVLLCSGGEELKCDIIVGNYSGAGTDTNPIFLFHKGLFDPEKSHFDSLLSNAPIVTSLDLSIEDDVKGCASMIPSIQAITVKASLAQRFADYALKGKEECIALVRDQHLQQQGWAAVIANLDDIKDSVQKSFNHLTDLFAKFLENVPRFQEILRLALDDIALLAKVPVLPKLIDDVLSSEQESEVKHTLLTWFCTEPQYYLELLTEKCQAGIDVLNEDCLLSLKEEFFNVLKNADNPDIKEVKGIGDRLANLNKLIEDFDKHCNDQNEIKGIFSSDRMGYARDPNVLPDVCSTYQTQLELMLQNHKRLIHILERCSKAKRELSDSINRRIQYISCIESDIHKMQTKIHNFWKYMQSVMNQINCLEQVLLAPQRYLKMCAEVCRRREFSSRYMKWATELSSQCQKLYESETNQRRDINKESKNMVDGLFPGMSDMPPAFAIECPQPFDQNLPEITREDLDWLKTCVPELSHLCEVLPPEPMPCISQAESDSAFSSNIPSSMKIVSHIFEGTDMCEKPVYEKGLSYKVAAPSTDLNSLHSEYASLPNEVFSLTSSPFEDSFLPNSGSESKTKRTRTSQASGLSVSAAIIEEKHSLSVDSDGEEFETLDHYSTSPLEITTHSLQETRLQSHPCPTTTSDATDYNIHRDQSLRVSKASSEGDVVSPVRDRLKSSDSLLASADFQGTEYYIDDSMPSSYTESNATSPLMRGNRLVKSHHVVLAELQRQLEEKNETLTGNLSSLENSHSNILKVHAKISALQKFIQDLQKNFQHELSSLKASVKDDLCEGMSQASQVVENINSYMKKLHQQLLLEKEEAVRDAKKEFTSIENAYMHRLEIESQKLNDAEKQILQYEERLLEVQSSYEELKHEKEQLHNELQDKKELLKKIMLEHELEFDSFKNQMKDKVEEQNNTINELKQNLANNTSEVEKAVSKIHRLEEEASIREESYSSKLLEEQSKISELQKENEHLNHVIKRLQESKEITKNTTELEQKLKLAINEKMQFMKELEEAQQNFNKLKTETERSKETALKELEDKLSMEHKTEMESLSSCYRSTVKALSAISGFESSEIESLSEMDLEKISAQKEEKLKIELETSVAEEHKRMEEILNEEISKREEEKKKLITKLQSEHEEALEKLKSRITAESQVSFNEAINRLSKEKEVVVEELRSRISVLEAKILAIKCHLTSISEDPIAIDESIMSQSDTGASCSSKVTQNSEVVKLISKLKKVLEPLFEQTAAMSQSCVCSVIPSESVKKKLKSKEDDYQRYWMGYASHYSSFESSNKISILTCNEGDLVLLCYEERHENFAVFHFGPFVHFLHSDSLQALNLKLPAGQSERWALGVVVKKEFCVTKKPENRYKVSCGTKFYRVKVKPWDRESALALHQLQRSTHMASPIYSSKPSTSQSSSKDGDGAKGSSGNMSASAI</sequence>
<dbReference type="GO" id="GO:0061723">
    <property type="term" value="P:glycophagy"/>
    <property type="evidence" value="ECO:0007669"/>
    <property type="project" value="TreeGrafter"/>
</dbReference>